<feature type="region of interest" description="Disordered" evidence="2">
    <location>
        <begin position="1"/>
        <end position="34"/>
    </location>
</feature>
<dbReference type="NCBIfam" id="TIGR03349">
    <property type="entry name" value="IV_VI_DotU"/>
    <property type="match status" value="1"/>
</dbReference>
<evidence type="ECO:0000313" key="6">
    <source>
        <dbReference type="Proteomes" id="UP000076079"/>
    </source>
</evidence>
<proteinExistence type="predicted"/>
<dbReference type="GO" id="GO:0016020">
    <property type="term" value="C:membrane"/>
    <property type="evidence" value="ECO:0007669"/>
    <property type="project" value="UniProtKB-UniRule"/>
</dbReference>
<gene>
    <name evidence="5" type="primary">motB_1</name>
    <name evidence="5" type="ORF">LuPra_01295</name>
</gene>
<dbReference type="NCBIfam" id="NF038228">
    <property type="entry name" value="IcmH_DotU_IVB"/>
    <property type="match status" value="1"/>
</dbReference>
<evidence type="ECO:0000313" key="5">
    <source>
        <dbReference type="EMBL" id="AMY08107.1"/>
    </source>
</evidence>
<feature type="transmembrane region" description="Helical" evidence="3">
    <location>
        <begin position="240"/>
        <end position="260"/>
    </location>
</feature>
<dbReference type="KEGG" id="abac:LuPra_01295"/>
<evidence type="ECO:0000256" key="3">
    <source>
        <dbReference type="SAM" id="Phobius"/>
    </source>
</evidence>
<organism evidence="5 6">
    <name type="scientific">Luteitalea pratensis</name>
    <dbReference type="NCBI Taxonomy" id="1855912"/>
    <lineage>
        <taxon>Bacteria</taxon>
        <taxon>Pseudomonadati</taxon>
        <taxon>Acidobacteriota</taxon>
        <taxon>Vicinamibacteria</taxon>
        <taxon>Vicinamibacterales</taxon>
        <taxon>Vicinamibacteraceae</taxon>
        <taxon>Luteitalea</taxon>
    </lineage>
</organism>
<dbReference type="Gene3D" id="1.25.40.590">
    <property type="entry name" value="Type IV / VI secretion system, DotU"/>
    <property type="match status" value="1"/>
</dbReference>
<feature type="domain" description="OmpA-like" evidence="4">
    <location>
        <begin position="317"/>
        <end position="432"/>
    </location>
</feature>
<dbReference type="InterPro" id="IPR036737">
    <property type="entry name" value="OmpA-like_sf"/>
</dbReference>
<dbReference type="PATRIC" id="fig|1813736.3.peg.1342"/>
<dbReference type="SUPFAM" id="SSF103088">
    <property type="entry name" value="OmpA-like"/>
    <property type="match status" value="1"/>
</dbReference>
<dbReference type="Pfam" id="PF00691">
    <property type="entry name" value="OmpA"/>
    <property type="match status" value="1"/>
</dbReference>
<dbReference type="InterPro" id="IPR006665">
    <property type="entry name" value="OmpA-like"/>
</dbReference>
<dbReference type="InterPro" id="IPR038522">
    <property type="entry name" value="T4/T6SS_DotU_sf"/>
</dbReference>
<sequence length="432" mass="47401">MIDGDDPFKTQDATVIRPRPGAGKRGVSDPLGARPTMMPMPAPVPVPEAAREGLAIGLNPLVQAASPLLRLAGHARAAYSSLDIPDIRRQALDDIRSFEDRARAAGVAHEIVLAARYVLCATVDEAVMSTPGGSQSEWAQNPLLVALHREAWGGEKFFEMLDRIGRDPGRHIDLMELQYVCLALGFMGKYHTMDRGHERLAEVRAGLYRTIRSQRGKPPTELALRWKGLEDRRNRLVQYIPWWVAAVGVVAILIATFTLYQSRLAGLAAPIHLELSKADLQTPAPALAPARPSSGPTLKQLLAPEEGRGAVQIDEAGGRTTVTLLGADLFASGRAELNPSYTDTLHSIASALNKVPGRVEINGHTDDQPLRSFRYRDNYELSRERAVSVVDVLKRTIDSPARLRVQGKGSSEPKYEDRARNRRVEIIHVRGT</sequence>
<evidence type="ECO:0000259" key="4">
    <source>
        <dbReference type="PROSITE" id="PS51123"/>
    </source>
</evidence>
<dbReference type="Pfam" id="PF09850">
    <property type="entry name" value="DotU"/>
    <property type="match status" value="1"/>
</dbReference>
<keyword evidence="1 3" id="KW-0472">Membrane</keyword>
<protein>
    <submittedName>
        <fullName evidence="5">Chemotaxis protein MotB</fullName>
    </submittedName>
</protein>
<dbReference type="STRING" id="1855912.LuPra_01295"/>
<dbReference type="RefSeq" id="WP_110169972.1">
    <property type="nucleotide sequence ID" value="NZ_CP015136.1"/>
</dbReference>
<evidence type="ECO:0000256" key="1">
    <source>
        <dbReference type="PROSITE-ProRule" id="PRU00473"/>
    </source>
</evidence>
<dbReference type="PROSITE" id="PS51123">
    <property type="entry name" value="OMPA_2"/>
    <property type="match status" value="1"/>
</dbReference>
<dbReference type="EMBL" id="CP015136">
    <property type="protein sequence ID" value="AMY08107.1"/>
    <property type="molecule type" value="Genomic_DNA"/>
</dbReference>
<dbReference type="Gene3D" id="3.30.1330.60">
    <property type="entry name" value="OmpA-like domain"/>
    <property type="match status" value="1"/>
</dbReference>
<reference evidence="6" key="2">
    <citation type="submission" date="2016-04" db="EMBL/GenBank/DDBJ databases">
        <title>First Complete Genome Sequence of a Subdivision 6 Acidobacterium.</title>
        <authorList>
            <person name="Huang S."/>
            <person name="Vieira S."/>
            <person name="Bunk B."/>
            <person name="Riedel T."/>
            <person name="Sproeer C."/>
            <person name="Overmann J."/>
        </authorList>
    </citation>
    <scope>NUCLEOTIDE SEQUENCE [LARGE SCALE GENOMIC DNA]</scope>
    <source>
        <strain evidence="6">DSM 100886 HEG_-6_39</strain>
    </source>
</reference>
<dbReference type="AlphaFoldDB" id="A0A143PHS8"/>
<dbReference type="OrthoDB" id="345640at2"/>
<dbReference type="PANTHER" id="PTHR38033">
    <property type="entry name" value="MEMBRANE PROTEIN-RELATED"/>
    <property type="match status" value="1"/>
</dbReference>
<dbReference type="PANTHER" id="PTHR38033:SF1">
    <property type="entry name" value="DOTU FAMILY TYPE IV_VI SECRETION SYSTEM PROTEIN"/>
    <property type="match status" value="1"/>
</dbReference>
<dbReference type="InterPro" id="IPR017732">
    <property type="entry name" value="T4/T6SS_DotU"/>
</dbReference>
<keyword evidence="6" id="KW-1185">Reference proteome</keyword>
<keyword evidence="3" id="KW-0812">Transmembrane</keyword>
<reference evidence="5 6" key="1">
    <citation type="journal article" date="2016" name="Genome Announc.">
        <title>First Complete Genome Sequence of a Subdivision 6 Acidobacterium Strain.</title>
        <authorList>
            <person name="Huang S."/>
            <person name="Vieira S."/>
            <person name="Bunk B."/>
            <person name="Riedel T."/>
            <person name="Sproer C."/>
            <person name="Overmann J."/>
        </authorList>
    </citation>
    <scope>NUCLEOTIDE SEQUENCE [LARGE SCALE GENOMIC DNA]</scope>
    <source>
        <strain evidence="6">DSM 100886 HEG_-6_39</strain>
    </source>
</reference>
<name>A0A143PHS8_LUTPR</name>
<dbReference type="CDD" id="cd07185">
    <property type="entry name" value="OmpA_C-like"/>
    <property type="match status" value="1"/>
</dbReference>
<evidence type="ECO:0000256" key="2">
    <source>
        <dbReference type="SAM" id="MobiDB-lite"/>
    </source>
</evidence>
<dbReference type="Proteomes" id="UP000076079">
    <property type="component" value="Chromosome"/>
</dbReference>
<accession>A0A143PHS8</accession>
<keyword evidence="3" id="KW-1133">Transmembrane helix</keyword>